<name>B3PHX0_CELJU</name>
<dbReference type="Proteomes" id="UP000001036">
    <property type="component" value="Chromosome"/>
</dbReference>
<dbReference type="HOGENOM" id="CLU_3023642_0_0_6"/>
<reference evidence="1 2" key="1">
    <citation type="journal article" date="2008" name="J. Bacteriol.">
        <title>Insights into plant cell wall degradation from the genome sequence of the soil bacterium Cellvibrio japonicus.</title>
        <authorList>
            <person name="Deboy R.T."/>
            <person name="Mongodin E.F."/>
            <person name="Fouts D.E."/>
            <person name="Tailford L.E."/>
            <person name="Khouri H."/>
            <person name="Emerson J.B."/>
            <person name="Mohamoud Y."/>
            <person name="Watkins K."/>
            <person name="Henrissat B."/>
            <person name="Gilbert H.J."/>
            <person name="Nelson K.E."/>
        </authorList>
    </citation>
    <scope>NUCLEOTIDE SEQUENCE [LARGE SCALE GENOMIC DNA]</scope>
    <source>
        <strain evidence="1 2">Ueda107</strain>
    </source>
</reference>
<evidence type="ECO:0000313" key="2">
    <source>
        <dbReference type="Proteomes" id="UP000001036"/>
    </source>
</evidence>
<proteinExistence type="predicted"/>
<accession>B3PHX0</accession>
<dbReference type="AlphaFoldDB" id="B3PHX0"/>
<protein>
    <submittedName>
        <fullName evidence="1">Uncharacterized protein</fullName>
    </submittedName>
</protein>
<dbReference type="STRING" id="498211.CJA_3713"/>
<gene>
    <name evidence="1" type="ordered locus">CJA_3713</name>
</gene>
<dbReference type="EMBL" id="CP000934">
    <property type="protein sequence ID" value="ACE85547.1"/>
    <property type="molecule type" value="Genomic_DNA"/>
</dbReference>
<sequence>MGRKTRFFIPETYRTAQGWLELKALCAVYHSAVVNSSTAHPATQVCIQEGHPCSA</sequence>
<keyword evidence="2" id="KW-1185">Reference proteome</keyword>
<evidence type="ECO:0000313" key="1">
    <source>
        <dbReference type="EMBL" id="ACE85547.1"/>
    </source>
</evidence>
<dbReference type="KEGG" id="cja:CJA_3713"/>
<organism evidence="1 2">
    <name type="scientific">Cellvibrio japonicus (strain Ueda107)</name>
    <name type="common">Pseudomonas fluorescens subsp. cellulosa</name>
    <dbReference type="NCBI Taxonomy" id="498211"/>
    <lineage>
        <taxon>Bacteria</taxon>
        <taxon>Pseudomonadati</taxon>
        <taxon>Pseudomonadota</taxon>
        <taxon>Gammaproteobacteria</taxon>
        <taxon>Cellvibrionales</taxon>
        <taxon>Cellvibrionaceae</taxon>
        <taxon>Cellvibrio</taxon>
    </lineage>
</organism>